<evidence type="ECO:0000256" key="4">
    <source>
        <dbReference type="ARBA" id="ARBA00022691"/>
    </source>
</evidence>
<keyword evidence="3 7" id="KW-0808">Transferase</keyword>
<dbReference type="EC" id="2.1.1.297" evidence="1"/>
<dbReference type="SUPFAM" id="SSF53335">
    <property type="entry name" value="S-adenosyl-L-methionine-dependent methyltransferases"/>
    <property type="match status" value="1"/>
</dbReference>
<dbReference type="NCBIfam" id="TIGR03534">
    <property type="entry name" value="RF_mod_PrmC"/>
    <property type="match status" value="1"/>
</dbReference>
<accession>A0A2C9CR11</accession>
<dbReference type="Pfam" id="PF05175">
    <property type="entry name" value="MTS"/>
    <property type="match status" value="1"/>
</dbReference>
<dbReference type="InterPro" id="IPR029063">
    <property type="entry name" value="SAM-dependent_MTases_sf"/>
</dbReference>
<dbReference type="InterPro" id="IPR004556">
    <property type="entry name" value="HemK-like"/>
</dbReference>
<dbReference type="PANTHER" id="PTHR18895:SF74">
    <property type="entry name" value="MTRF1L RELEASE FACTOR GLUTAMINE METHYLTRANSFERASE"/>
    <property type="match status" value="1"/>
</dbReference>
<dbReference type="GO" id="GO:0032259">
    <property type="term" value="P:methylation"/>
    <property type="evidence" value="ECO:0007669"/>
    <property type="project" value="UniProtKB-KW"/>
</dbReference>
<dbReference type="Proteomes" id="UP000220034">
    <property type="component" value="Unassembled WGS sequence"/>
</dbReference>
<dbReference type="PANTHER" id="PTHR18895">
    <property type="entry name" value="HEMK METHYLTRANSFERASE"/>
    <property type="match status" value="1"/>
</dbReference>
<dbReference type="Gene3D" id="3.40.50.150">
    <property type="entry name" value="Vaccinia Virus protein VP39"/>
    <property type="match status" value="1"/>
</dbReference>
<dbReference type="PROSITE" id="PS00092">
    <property type="entry name" value="N6_MTASE"/>
    <property type="match status" value="1"/>
</dbReference>
<keyword evidence="4" id="KW-0949">S-adenosyl-L-methionine</keyword>
<comment type="catalytic activity">
    <reaction evidence="5">
        <text>L-glutaminyl-[peptide chain release factor] + S-adenosyl-L-methionine = N(5)-methyl-L-glutaminyl-[peptide chain release factor] + S-adenosyl-L-homocysteine + H(+)</text>
        <dbReference type="Rhea" id="RHEA:42896"/>
        <dbReference type="Rhea" id="RHEA-COMP:10271"/>
        <dbReference type="Rhea" id="RHEA-COMP:10272"/>
        <dbReference type="ChEBI" id="CHEBI:15378"/>
        <dbReference type="ChEBI" id="CHEBI:30011"/>
        <dbReference type="ChEBI" id="CHEBI:57856"/>
        <dbReference type="ChEBI" id="CHEBI:59789"/>
        <dbReference type="ChEBI" id="CHEBI:61891"/>
        <dbReference type="EC" id="2.1.1.297"/>
    </reaction>
</comment>
<proteinExistence type="predicted"/>
<dbReference type="InterPro" id="IPR019874">
    <property type="entry name" value="RF_methyltr_PrmC"/>
</dbReference>
<dbReference type="NCBIfam" id="TIGR00536">
    <property type="entry name" value="hemK_fam"/>
    <property type="match status" value="1"/>
</dbReference>
<dbReference type="EMBL" id="OCTN01000002">
    <property type="protein sequence ID" value="SOH93657.1"/>
    <property type="molecule type" value="Genomic_DNA"/>
</dbReference>
<name>A0A2C9CR11_9RHOB</name>
<evidence type="ECO:0000256" key="3">
    <source>
        <dbReference type="ARBA" id="ARBA00022679"/>
    </source>
</evidence>
<feature type="domain" description="Methyltransferase small" evidence="6">
    <location>
        <begin position="66"/>
        <end position="147"/>
    </location>
</feature>
<evidence type="ECO:0000256" key="2">
    <source>
        <dbReference type="ARBA" id="ARBA00022603"/>
    </source>
</evidence>
<protein>
    <recommendedName>
        <fullName evidence="1">peptide chain release factor N(5)-glutamine methyltransferase</fullName>
        <ecNumber evidence="1">2.1.1.297</ecNumber>
    </recommendedName>
</protein>
<evidence type="ECO:0000256" key="5">
    <source>
        <dbReference type="ARBA" id="ARBA00048391"/>
    </source>
</evidence>
<dbReference type="InterPro" id="IPR050320">
    <property type="entry name" value="N5-glutamine_MTase"/>
</dbReference>
<evidence type="ECO:0000256" key="1">
    <source>
        <dbReference type="ARBA" id="ARBA00012771"/>
    </source>
</evidence>
<dbReference type="AlphaFoldDB" id="A0A2C9CR11"/>
<evidence type="ECO:0000313" key="7">
    <source>
        <dbReference type="EMBL" id="SOH93657.1"/>
    </source>
</evidence>
<evidence type="ECO:0000259" key="6">
    <source>
        <dbReference type="Pfam" id="PF05175"/>
    </source>
</evidence>
<dbReference type="CDD" id="cd02440">
    <property type="entry name" value="AdoMet_MTases"/>
    <property type="match status" value="1"/>
</dbReference>
<reference evidence="8" key="1">
    <citation type="submission" date="2017-09" db="EMBL/GenBank/DDBJ databases">
        <authorList>
            <person name="Varghese N."/>
            <person name="Submissions S."/>
        </authorList>
    </citation>
    <scope>NUCLEOTIDE SEQUENCE [LARGE SCALE GENOMIC DNA]</scope>
    <source>
        <strain evidence="8">C7</strain>
    </source>
</reference>
<keyword evidence="8" id="KW-1185">Reference proteome</keyword>
<dbReference type="GO" id="GO:0003676">
    <property type="term" value="F:nucleic acid binding"/>
    <property type="evidence" value="ECO:0007669"/>
    <property type="project" value="InterPro"/>
</dbReference>
<dbReference type="GO" id="GO:0102559">
    <property type="term" value="F:peptide chain release factor N(5)-glutamine methyltransferase activity"/>
    <property type="evidence" value="ECO:0007669"/>
    <property type="project" value="UniProtKB-EC"/>
</dbReference>
<evidence type="ECO:0000313" key="8">
    <source>
        <dbReference type="Proteomes" id="UP000220034"/>
    </source>
</evidence>
<gene>
    <name evidence="7" type="ORF">SAMN06273572_102335</name>
</gene>
<sequence length="228" mass="25066">MMRDEIAPVVAELFEADIAQREKRRPVSHILGWREFWGRRFVVTQDVLDPRPDTETLIEAALCGSIPTRILDLGTGSGAILATLLAEWPQATGVATDISDAALSVARENLASHAPNRWQAIRSDWFTDVTGTFDLIVSNPPYITAEAMKGLEPEVTEYEPHLALSPGGDGLDAYRILARDFRQFLAPHGRALFEIGYDQGDSAAGLFTPNRVEVLNDLNGKPRVLSVT</sequence>
<dbReference type="Gene3D" id="1.10.8.10">
    <property type="entry name" value="DNA helicase RuvA subunit, C-terminal domain"/>
    <property type="match status" value="1"/>
</dbReference>
<dbReference type="InterPro" id="IPR007848">
    <property type="entry name" value="Small_mtfrase_dom"/>
</dbReference>
<keyword evidence="2 7" id="KW-0489">Methyltransferase</keyword>
<organism evidence="7 8">
    <name type="scientific">Pontivivens marinum</name>
    <dbReference type="NCBI Taxonomy" id="1690039"/>
    <lineage>
        <taxon>Bacteria</taxon>
        <taxon>Pseudomonadati</taxon>
        <taxon>Pseudomonadota</taxon>
        <taxon>Alphaproteobacteria</taxon>
        <taxon>Rhodobacterales</taxon>
        <taxon>Paracoccaceae</taxon>
        <taxon>Pontivivens</taxon>
    </lineage>
</organism>
<dbReference type="InterPro" id="IPR002052">
    <property type="entry name" value="DNA_methylase_N6_adenine_CS"/>
</dbReference>